<proteinExistence type="inferred from homology"/>
<dbReference type="PROSITE" id="PS50850">
    <property type="entry name" value="MFS"/>
    <property type="match status" value="1"/>
</dbReference>
<keyword evidence="5 8" id="KW-1133">Transmembrane helix</keyword>
<organism evidence="11 12">
    <name type="scientific">Aspergillus niger</name>
    <dbReference type="NCBI Taxonomy" id="5061"/>
    <lineage>
        <taxon>Eukaryota</taxon>
        <taxon>Fungi</taxon>
        <taxon>Dikarya</taxon>
        <taxon>Ascomycota</taxon>
        <taxon>Pezizomycotina</taxon>
        <taxon>Eurotiomycetes</taxon>
        <taxon>Eurotiomycetidae</taxon>
        <taxon>Eurotiales</taxon>
        <taxon>Aspergillaceae</taxon>
        <taxon>Aspergillus</taxon>
        <taxon>Aspergillus subgen. Circumdati</taxon>
    </lineage>
</organism>
<evidence type="ECO:0000256" key="5">
    <source>
        <dbReference type="ARBA" id="ARBA00022989"/>
    </source>
</evidence>
<evidence type="ECO:0000259" key="10">
    <source>
        <dbReference type="PROSITE" id="PS51387"/>
    </source>
</evidence>
<dbReference type="InterPro" id="IPR006094">
    <property type="entry name" value="Oxid_FAD_bind_N"/>
</dbReference>
<name>A0A100I8Y7_ASPNG</name>
<feature type="transmembrane region" description="Helical" evidence="8">
    <location>
        <begin position="465"/>
        <end position="486"/>
    </location>
</feature>
<accession>A0A100I8Y7</accession>
<evidence type="ECO:0000256" key="8">
    <source>
        <dbReference type="SAM" id="Phobius"/>
    </source>
</evidence>
<dbReference type="VEuPathDB" id="FungiDB:An01g11450"/>
<dbReference type="Pfam" id="PF08031">
    <property type="entry name" value="BBE"/>
    <property type="match status" value="1"/>
</dbReference>
<feature type="transmembrane region" description="Helical" evidence="8">
    <location>
        <begin position="498"/>
        <end position="521"/>
    </location>
</feature>
<evidence type="ECO:0000313" key="12">
    <source>
        <dbReference type="Proteomes" id="UP000068243"/>
    </source>
</evidence>
<feature type="domain" description="FAD-binding PCMH-type" evidence="10">
    <location>
        <begin position="744"/>
        <end position="933"/>
    </location>
</feature>
<dbReference type="InterPro" id="IPR011701">
    <property type="entry name" value="MFS"/>
</dbReference>
<feature type="domain" description="Major facilitator superfamily (MFS) profile" evidence="9">
    <location>
        <begin position="99"/>
        <end position="526"/>
    </location>
</feature>
<dbReference type="InterPro" id="IPR020846">
    <property type="entry name" value="MFS_dom"/>
</dbReference>
<dbReference type="InterPro" id="IPR012951">
    <property type="entry name" value="BBE"/>
</dbReference>
<comment type="subcellular location">
    <subcellularLocation>
        <location evidence="1">Membrane</location>
        <topology evidence="1">Multi-pass membrane protein</topology>
    </subcellularLocation>
</comment>
<dbReference type="Gene3D" id="1.20.1250.20">
    <property type="entry name" value="MFS general substrate transporter like domains"/>
    <property type="match status" value="2"/>
</dbReference>
<dbReference type="PROSITE" id="PS51387">
    <property type="entry name" value="FAD_PCMH"/>
    <property type="match status" value="1"/>
</dbReference>
<dbReference type="GO" id="GO:0016491">
    <property type="term" value="F:oxidoreductase activity"/>
    <property type="evidence" value="ECO:0007669"/>
    <property type="project" value="InterPro"/>
</dbReference>
<dbReference type="InterPro" id="IPR036318">
    <property type="entry name" value="FAD-bd_PCMH-like_sf"/>
</dbReference>
<feature type="transmembrane region" description="Helical" evidence="8">
    <location>
        <begin position="195"/>
        <end position="215"/>
    </location>
</feature>
<dbReference type="GO" id="GO:0022857">
    <property type="term" value="F:transmembrane transporter activity"/>
    <property type="evidence" value="ECO:0007669"/>
    <property type="project" value="InterPro"/>
</dbReference>
<feature type="transmembrane region" description="Helical" evidence="8">
    <location>
        <begin position="340"/>
        <end position="364"/>
    </location>
</feature>
<evidence type="ECO:0000256" key="6">
    <source>
        <dbReference type="ARBA" id="ARBA00023136"/>
    </source>
</evidence>
<evidence type="ECO:0000256" key="2">
    <source>
        <dbReference type="ARBA" id="ARBA00005466"/>
    </source>
</evidence>
<comment type="similarity">
    <text evidence="2">Belongs to the oxygen-dependent FAD-linked oxidoreductase family.</text>
</comment>
<feature type="transmembrane region" description="Helical" evidence="8">
    <location>
        <begin position="376"/>
        <end position="392"/>
    </location>
</feature>
<feature type="compositionally biased region" description="Basic and acidic residues" evidence="7">
    <location>
        <begin position="1"/>
        <end position="21"/>
    </location>
</feature>
<dbReference type="VEuPathDB" id="FungiDB:An01g11480"/>
<dbReference type="GO" id="GO:0016020">
    <property type="term" value="C:membrane"/>
    <property type="evidence" value="ECO:0007669"/>
    <property type="project" value="UniProtKB-SubCell"/>
</dbReference>
<dbReference type="GO" id="GO:0071949">
    <property type="term" value="F:FAD binding"/>
    <property type="evidence" value="ECO:0007669"/>
    <property type="project" value="InterPro"/>
</dbReference>
<dbReference type="SUPFAM" id="SSF56176">
    <property type="entry name" value="FAD-binding/transporter-associated domain-like"/>
    <property type="match status" value="1"/>
</dbReference>
<evidence type="ECO:0000256" key="4">
    <source>
        <dbReference type="ARBA" id="ARBA00022692"/>
    </source>
</evidence>
<dbReference type="VEuPathDB" id="FungiDB:ATCC64974_14280"/>
<dbReference type="InterPro" id="IPR016166">
    <property type="entry name" value="FAD-bd_PCMH"/>
</dbReference>
<protein>
    <submittedName>
        <fullName evidence="11">FAD/FMN-containing dehydrogenase</fullName>
    </submittedName>
</protein>
<reference evidence="12" key="1">
    <citation type="journal article" date="2016" name="Genome Announc.">
        <title>Draft genome sequence of Aspergillus niger strain An76.</title>
        <authorList>
            <person name="Gong W."/>
            <person name="Cheng Z."/>
            <person name="Zhang H."/>
            <person name="Liu L."/>
            <person name="Gao P."/>
            <person name="Wang L."/>
        </authorList>
    </citation>
    <scope>NUCLEOTIDE SEQUENCE [LARGE SCALE GENOMIC DNA]</scope>
    <source>
        <strain evidence="12">An76</strain>
    </source>
</reference>
<evidence type="ECO:0000256" key="3">
    <source>
        <dbReference type="ARBA" id="ARBA00022448"/>
    </source>
</evidence>
<dbReference type="SUPFAM" id="SSF103473">
    <property type="entry name" value="MFS general substrate transporter"/>
    <property type="match status" value="1"/>
</dbReference>
<evidence type="ECO:0000256" key="1">
    <source>
        <dbReference type="ARBA" id="ARBA00004141"/>
    </source>
</evidence>
<dbReference type="OrthoDB" id="9983560at2759"/>
<dbReference type="Pfam" id="PF07690">
    <property type="entry name" value="MFS_1"/>
    <property type="match status" value="1"/>
</dbReference>
<dbReference type="PANTHER" id="PTHR43791">
    <property type="entry name" value="PERMEASE-RELATED"/>
    <property type="match status" value="1"/>
</dbReference>
<comment type="caution">
    <text evidence="11">The sequence shown here is derived from an EMBL/GenBank/DDBJ whole genome shotgun (WGS) entry which is preliminary data.</text>
</comment>
<feature type="transmembrane region" description="Helical" evidence="8">
    <location>
        <begin position="430"/>
        <end position="453"/>
    </location>
</feature>
<dbReference type="VEuPathDB" id="FungiDB:M747DRAFT_357317"/>
<evidence type="ECO:0000256" key="7">
    <source>
        <dbReference type="SAM" id="MobiDB-lite"/>
    </source>
</evidence>
<dbReference type="VEuPathDB" id="FungiDB:ASPNIDRAFT2_1082410"/>
<feature type="transmembrane region" description="Helical" evidence="8">
    <location>
        <begin position="404"/>
        <end position="423"/>
    </location>
</feature>
<dbReference type="AlphaFoldDB" id="A0A100I8Y7"/>
<evidence type="ECO:0000313" key="11">
    <source>
        <dbReference type="EMBL" id="GAQ36236.1"/>
    </source>
</evidence>
<sequence>MASRKDGSHETADQFDQRHYSDSSQDLPSPKDKAQVHTRPYEDATDATLDNPFADPEVAERYALIYEKAQYECRHVFDPTLTWTAEEEKALVRKLDWRVCLWACVMFFGLQVDRGNLVQAVSDNLLDDLGLTTNDYNTGNTIFLVAFLLAELPSQLVSKQIGPDRWIPTQMTIWSIVAAAQAALSGKKSFYATRALLGILEGGFIPDIVLWLSYFYTSRELPTRLSIFWTALSLTTIITSFLAFGILHMRGVQGMAGWRWLFLIEGLITLLIGLSSFFRMPASAVDTKKWFRPKGWFTDREVSIVVNRVLRDDPSKGDMHNRQAITPRRLWNSLRDYDIWPIYLLGLVVYIPQTPMTSYITLILKGVGFGTFTTNLLTIPYSVGHIICLLLLTRLSDWLKERSLVSMIQSIWTLPCVIALRFWPGTMTNAWGTYATVTVLLCYPYCHAILVGWCSKNSNNVGTRTISAALYNMCVQLGAIIGNNIYRADDKPKYHRGNSALIGINILAILLFIGTKIYYIYRNKHRERVWNAMTEEERQDYLQNTTDTGMLYPKKGQVKVKPEGKMEFLAINSKWSKDITQNPYMWIQGTETGFRAAAWSLQPPLGGIFILDLHSNSFQYLNAEDLFATLILAVSGITSALDCKCSPSDPCWPSADEWTSLNQTVSGRLIRTVPAASVCYPREPNYDPAACTAVLGNWTTSKFHSSDPVSVDSPVWSNNSCNPIYPDGTSITGNVHAEQQGCSIGNYPVYVINATDASHIQAGLHFAKEWNLRLNIKNTGHGSERSINHGSLSIWTHHLKKIEFHEHFQPHQSSEVGSSAQTANLTMMAATLGAGVQDGELFAALAQYNATAVGGTNMDVGVVGWATGGGHGLATGTYGMGADNIIEAEIVTPAGDLVTANAFQHEDLFWAIRGGGGGTYGVIVSVTVKAYPMPLVTMINLSLTSKNATGEHEWYRLVAKAHSYLAELQNNGVHGYYTMSSSPQLNMNGALLLYNARNGTAERLLRPFQNFLKTQETIATSLVAPMMTLPLYDVVQMMPVVETVGKTQGVRASRFIPRRAVKEDVELLADTFEVIMSRNNSVDGVSAPSISGTMTGSATPVDNALNTAWRDSVVHLIVQQSWNESLPSALAEQTIYNMTYGRGYALRQLAPDTGCYFNEANVFEPEWQTSFFGSHYPRLHAIKSTYDPEGLLWCRHCVGSEAWKEQVDGRLCRAF</sequence>
<keyword evidence="4 8" id="KW-0812">Transmembrane</keyword>
<dbReference type="InterPro" id="IPR016169">
    <property type="entry name" value="FAD-bd_PCMH_sub2"/>
</dbReference>
<keyword evidence="3" id="KW-0813">Transport</keyword>
<dbReference type="VEuPathDB" id="FungiDB:M747DRAFT_317539"/>
<feature type="transmembrane region" description="Helical" evidence="8">
    <location>
        <begin position="227"/>
        <end position="248"/>
    </location>
</feature>
<dbReference type="Proteomes" id="UP000068243">
    <property type="component" value="Unassembled WGS sequence"/>
</dbReference>
<dbReference type="FunFam" id="1.20.1250.20:FF:000106">
    <property type="entry name" value="MFS transporter, putative"/>
    <property type="match status" value="1"/>
</dbReference>
<dbReference type="VEuPathDB" id="FungiDB:ASPNIDRAFT2_1082407"/>
<dbReference type="Pfam" id="PF01565">
    <property type="entry name" value="FAD_binding_4"/>
    <property type="match status" value="1"/>
</dbReference>
<dbReference type="EMBL" id="BCMY01000002">
    <property type="protein sequence ID" value="GAQ36236.1"/>
    <property type="molecule type" value="Genomic_DNA"/>
</dbReference>
<feature type="compositionally biased region" description="Basic and acidic residues" evidence="7">
    <location>
        <begin position="29"/>
        <end position="42"/>
    </location>
</feature>
<dbReference type="InterPro" id="IPR036259">
    <property type="entry name" value="MFS_trans_sf"/>
</dbReference>
<dbReference type="PaxDb" id="5061-CADANGAP00001110"/>
<dbReference type="Gene3D" id="3.30.465.10">
    <property type="match status" value="2"/>
</dbReference>
<gene>
    <name evidence="11" type="ORF">ABL_01561</name>
</gene>
<dbReference type="VEuPathDB" id="FungiDB:ATCC64974_14250"/>
<dbReference type="VEuPathDB" id="FungiDB:ATCC64974_14270"/>
<feature type="region of interest" description="Disordered" evidence="7">
    <location>
        <begin position="1"/>
        <end position="52"/>
    </location>
</feature>
<keyword evidence="6 8" id="KW-0472">Membrane</keyword>
<dbReference type="PANTHER" id="PTHR43791:SF29">
    <property type="entry name" value="MAJOR FACILITATOR SUPERFAMILY (MFS) PROFILE DOMAIN-CONTAINING PROTEIN"/>
    <property type="match status" value="1"/>
</dbReference>
<feature type="transmembrane region" description="Helical" evidence="8">
    <location>
        <begin position="260"/>
        <end position="278"/>
    </location>
</feature>
<evidence type="ECO:0000259" key="9">
    <source>
        <dbReference type="PROSITE" id="PS50850"/>
    </source>
</evidence>
<dbReference type="FunFam" id="1.20.1250.20:FF:000247">
    <property type="entry name" value="MFS general substrate transporter"/>
    <property type="match status" value="1"/>
</dbReference>